<dbReference type="InterPro" id="IPR006140">
    <property type="entry name" value="D-isomer_DH_NAD-bd"/>
</dbReference>
<evidence type="ECO:0000256" key="2">
    <source>
        <dbReference type="ARBA" id="ARBA00005854"/>
    </source>
</evidence>
<reference evidence="11 12" key="1">
    <citation type="submission" date="2014-06" db="EMBL/GenBank/DDBJ databases">
        <authorList>
            <person name="Swart Estienne"/>
        </authorList>
    </citation>
    <scope>NUCLEOTIDE SEQUENCE [LARGE SCALE GENOMIC DNA]</scope>
    <source>
        <strain evidence="11 12">130c</strain>
    </source>
</reference>
<dbReference type="PROSITE" id="PS51671">
    <property type="entry name" value="ACT"/>
    <property type="match status" value="1"/>
</dbReference>
<dbReference type="EC" id="1.1.1.95" evidence="3"/>
<dbReference type="Pfam" id="PF00389">
    <property type="entry name" value="2-Hacid_dh"/>
    <property type="match status" value="1"/>
</dbReference>
<dbReference type="Pfam" id="PF02826">
    <property type="entry name" value="2-Hacid_dh_C"/>
    <property type="match status" value="1"/>
</dbReference>
<evidence type="ECO:0000256" key="7">
    <source>
        <dbReference type="ARBA" id="ARBA00023299"/>
    </source>
</evidence>
<gene>
    <name evidence="11" type="primary">Contig13079.g13946</name>
    <name evidence="11" type="ORF">STYLEM_20961</name>
</gene>
<evidence type="ECO:0000256" key="5">
    <source>
        <dbReference type="ARBA" id="ARBA00023002"/>
    </source>
</evidence>
<dbReference type="Gene3D" id="3.40.50.720">
    <property type="entry name" value="NAD(P)-binding Rossmann-like Domain"/>
    <property type="match status" value="2"/>
</dbReference>
<dbReference type="OMA" id="ENYHMIS"/>
<dbReference type="InterPro" id="IPR029753">
    <property type="entry name" value="D-isomer_DH_CS"/>
</dbReference>
<dbReference type="InterPro" id="IPR006139">
    <property type="entry name" value="D-isomer_2_OHA_DH_cat_dom"/>
</dbReference>
<keyword evidence="7" id="KW-0718">Serine biosynthesis</keyword>
<dbReference type="AlphaFoldDB" id="A0A078BB63"/>
<protein>
    <recommendedName>
        <fullName evidence="3">phosphoglycerate dehydrogenase</fullName>
        <ecNumber evidence="3">1.1.1.95</ecNumber>
    </recommendedName>
</protein>
<evidence type="ECO:0000256" key="4">
    <source>
        <dbReference type="ARBA" id="ARBA00022605"/>
    </source>
</evidence>
<evidence type="ECO:0000313" key="12">
    <source>
        <dbReference type="Proteomes" id="UP000039865"/>
    </source>
</evidence>
<dbReference type="OrthoDB" id="298012at2759"/>
<proteinExistence type="inferred from homology"/>
<dbReference type="CDD" id="cd02116">
    <property type="entry name" value="ACT"/>
    <property type="match status" value="1"/>
</dbReference>
<evidence type="ECO:0000256" key="6">
    <source>
        <dbReference type="ARBA" id="ARBA00023027"/>
    </source>
</evidence>
<dbReference type="PROSITE" id="PS00671">
    <property type="entry name" value="D_2_HYDROXYACID_DH_3"/>
    <property type="match status" value="1"/>
</dbReference>
<dbReference type="InterPro" id="IPR045865">
    <property type="entry name" value="ACT-like_dom_sf"/>
</dbReference>
<organism evidence="11 12">
    <name type="scientific">Stylonychia lemnae</name>
    <name type="common">Ciliate</name>
    <dbReference type="NCBI Taxonomy" id="5949"/>
    <lineage>
        <taxon>Eukaryota</taxon>
        <taxon>Sar</taxon>
        <taxon>Alveolata</taxon>
        <taxon>Ciliophora</taxon>
        <taxon>Intramacronucleata</taxon>
        <taxon>Spirotrichea</taxon>
        <taxon>Stichotrichia</taxon>
        <taxon>Sporadotrichida</taxon>
        <taxon>Oxytrichidae</taxon>
        <taxon>Stylonychinae</taxon>
        <taxon>Stylonychia</taxon>
    </lineage>
</organism>
<dbReference type="PANTHER" id="PTHR42789:SF1">
    <property type="entry name" value="D-ISOMER SPECIFIC 2-HYDROXYACID DEHYDROGENASE FAMILY PROTEIN (AFU_ORTHOLOGUE AFUA_6G10090)"/>
    <property type="match status" value="1"/>
</dbReference>
<dbReference type="GO" id="GO:0004617">
    <property type="term" value="F:phosphoglycerate dehydrogenase activity"/>
    <property type="evidence" value="ECO:0007669"/>
    <property type="project" value="UniProtKB-EC"/>
</dbReference>
<dbReference type="SUPFAM" id="SSF55021">
    <property type="entry name" value="ACT-like"/>
    <property type="match status" value="1"/>
</dbReference>
<keyword evidence="5 9" id="KW-0560">Oxidoreductase</keyword>
<evidence type="ECO:0000256" key="1">
    <source>
        <dbReference type="ARBA" id="ARBA00005216"/>
    </source>
</evidence>
<dbReference type="SUPFAM" id="SSF51735">
    <property type="entry name" value="NAD(P)-binding Rossmann-fold domains"/>
    <property type="match status" value="1"/>
</dbReference>
<comment type="catalytic activity">
    <reaction evidence="8">
        <text>(2R)-3-phosphoglycerate + NAD(+) = 3-phosphooxypyruvate + NADH + H(+)</text>
        <dbReference type="Rhea" id="RHEA:12641"/>
        <dbReference type="ChEBI" id="CHEBI:15378"/>
        <dbReference type="ChEBI" id="CHEBI:18110"/>
        <dbReference type="ChEBI" id="CHEBI:57540"/>
        <dbReference type="ChEBI" id="CHEBI:57945"/>
        <dbReference type="ChEBI" id="CHEBI:58272"/>
        <dbReference type="EC" id="1.1.1.95"/>
    </reaction>
</comment>
<dbReference type="InterPro" id="IPR036291">
    <property type="entry name" value="NAD(P)-bd_dom_sf"/>
</dbReference>
<dbReference type="UniPathway" id="UPA00135">
    <property type="reaction ID" value="UER00196"/>
</dbReference>
<evidence type="ECO:0000256" key="3">
    <source>
        <dbReference type="ARBA" id="ARBA00013143"/>
    </source>
</evidence>
<comment type="similarity">
    <text evidence="2 9">Belongs to the D-isomer specific 2-hydroxyacid dehydrogenase family.</text>
</comment>
<accession>A0A078BB63</accession>
<dbReference type="InterPro" id="IPR002912">
    <property type="entry name" value="ACT_dom"/>
</dbReference>
<dbReference type="PANTHER" id="PTHR42789">
    <property type="entry name" value="D-ISOMER SPECIFIC 2-HYDROXYACID DEHYDROGENASE FAMILY PROTEIN (AFU_ORTHOLOGUE AFUA_6G10090)"/>
    <property type="match status" value="1"/>
</dbReference>
<keyword evidence="12" id="KW-1185">Reference proteome</keyword>
<feature type="domain" description="ACT" evidence="10">
    <location>
        <begin position="331"/>
        <end position="402"/>
    </location>
</feature>
<name>A0A078BB63_STYLE</name>
<dbReference type="GO" id="GO:0051287">
    <property type="term" value="F:NAD binding"/>
    <property type="evidence" value="ECO:0007669"/>
    <property type="project" value="InterPro"/>
</dbReference>
<evidence type="ECO:0000256" key="9">
    <source>
        <dbReference type="RuleBase" id="RU003719"/>
    </source>
</evidence>
<evidence type="ECO:0000256" key="8">
    <source>
        <dbReference type="ARBA" id="ARBA00048731"/>
    </source>
</evidence>
<dbReference type="InParanoid" id="A0A078BB63"/>
<dbReference type="PROSITE" id="PS00670">
    <property type="entry name" value="D_2_HYDROXYACID_DH_2"/>
    <property type="match status" value="1"/>
</dbReference>
<dbReference type="PROSITE" id="PS00065">
    <property type="entry name" value="D_2_HYDROXYACID_DH_1"/>
    <property type="match status" value="1"/>
</dbReference>
<dbReference type="InterPro" id="IPR050857">
    <property type="entry name" value="D-2-hydroxyacid_DH"/>
</dbReference>
<sequence>MKVLVADLFSKDGMEDLKASGIEVHYDAGLNGESLTKAMSEVQPNILVVRSTKVTKDMIDADPKLQMVVRAGAGYDTIDVAHCASLGVYVTNCPGKNAHAVAELALGLMLSIDRRIAENVQLLKEAKWNKGAYANCAGIKGKTIGVVGLGSIGLLVIERAKAFEMNVIGFSRQARPDLAKKYGIEVTNNLGYLLQNSDVVSFHIPGGKSTENIIDSELLSHMKKDAVLLNTSRGSIVNEDHLFAHLEENKDFWYGTDVFKGEPAGKDGVFDHPIAKHPRVYGTHHIGASTKQSEAAIGEEAVRIIKKFATQGAVDNENCVNRENSSDQIHKMSIRHLDKVGVLAHAFQVFANHQLNVQEVENIVFKDRLACVANIKFIGEISNIDQALEEIRKNENVLDISL</sequence>
<dbReference type="EMBL" id="CCKQ01019765">
    <property type="protein sequence ID" value="CDW91800.1"/>
    <property type="molecule type" value="Genomic_DNA"/>
</dbReference>
<evidence type="ECO:0000259" key="10">
    <source>
        <dbReference type="PROSITE" id="PS51671"/>
    </source>
</evidence>
<dbReference type="Proteomes" id="UP000039865">
    <property type="component" value="Unassembled WGS sequence"/>
</dbReference>
<dbReference type="SUPFAM" id="SSF52283">
    <property type="entry name" value="Formate/glycerate dehydrogenase catalytic domain-like"/>
    <property type="match status" value="1"/>
</dbReference>
<dbReference type="InterPro" id="IPR029752">
    <property type="entry name" value="D-isomer_DH_CS1"/>
</dbReference>
<comment type="pathway">
    <text evidence="1">Amino-acid biosynthesis; L-serine biosynthesis; L-serine from 3-phospho-D-glycerate: step 1/3.</text>
</comment>
<dbReference type="GO" id="GO:0006564">
    <property type="term" value="P:L-serine biosynthetic process"/>
    <property type="evidence" value="ECO:0007669"/>
    <property type="project" value="UniProtKB-KW"/>
</dbReference>
<keyword evidence="4" id="KW-0028">Amino-acid biosynthesis</keyword>
<evidence type="ECO:0000313" key="11">
    <source>
        <dbReference type="EMBL" id="CDW91800.1"/>
    </source>
</evidence>
<keyword evidence="6" id="KW-0520">NAD</keyword>